<dbReference type="Proteomes" id="UP000761264">
    <property type="component" value="Unassembled WGS sequence"/>
</dbReference>
<accession>A0A967C4B0</accession>
<name>A0A967C4B0_9PROT</name>
<sequence>MLTGPELETLKARVRGLPLWSGPVALQRLEGGITNVNFHVVDDSGDGYVVRLGDDIPVHHVMRFNEAAASRAAAVAGVSPDVVYTEPGVLVVRFVEGRTLGEADLRSVAMLDRFIPLLIKVHRDVGAAFRGAALTFWPFHVLRDYGRSLREGDSRHLADLPALLGIAEKLEAAVGDITMVFGHNDLLPGNILDDGRRLWLIDWDYAGFGSPLFDLANLATNCGLDEKLERHLLESYFEAPATDALYRRFAAMKCASLLRETLWSMVSEIHSSLDFDYAGYTVENRARFARAHDAFMNL</sequence>
<gene>
    <name evidence="2" type="ORF">HBA54_07070</name>
</gene>
<keyword evidence="3" id="KW-1185">Reference proteome</keyword>
<proteinExistence type="predicted"/>
<dbReference type="InterPro" id="IPR011009">
    <property type="entry name" value="Kinase-like_dom_sf"/>
</dbReference>
<evidence type="ECO:0000313" key="3">
    <source>
        <dbReference type="Proteomes" id="UP000761264"/>
    </source>
</evidence>
<dbReference type="PANTHER" id="PTHR22603">
    <property type="entry name" value="CHOLINE/ETHANOALAMINE KINASE"/>
    <property type="match status" value="1"/>
</dbReference>
<evidence type="ECO:0000259" key="1">
    <source>
        <dbReference type="Pfam" id="PF01636"/>
    </source>
</evidence>
<dbReference type="EMBL" id="JAAQPH010000004">
    <property type="protein sequence ID" value="NIA68349.1"/>
    <property type="molecule type" value="Genomic_DNA"/>
</dbReference>
<dbReference type="CDD" id="cd05151">
    <property type="entry name" value="ChoK-like"/>
    <property type="match status" value="1"/>
</dbReference>
<dbReference type="Gene3D" id="3.90.1200.10">
    <property type="match status" value="1"/>
</dbReference>
<dbReference type="Pfam" id="PF01636">
    <property type="entry name" value="APH"/>
    <property type="match status" value="1"/>
</dbReference>
<dbReference type="SUPFAM" id="SSF56112">
    <property type="entry name" value="Protein kinase-like (PK-like)"/>
    <property type="match status" value="1"/>
</dbReference>
<comment type="caution">
    <text evidence="2">The sequence shown here is derived from an EMBL/GenBank/DDBJ whole genome shotgun (WGS) entry which is preliminary data.</text>
</comment>
<protein>
    <submittedName>
        <fullName evidence="2">Phosphotransferase</fullName>
    </submittedName>
</protein>
<dbReference type="AlphaFoldDB" id="A0A967C4B0"/>
<evidence type="ECO:0000313" key="2">
    <source>
        <dbReference type="EMBL" id="NIA68349.1"/>
    </source>
</evidence>
<feature type="domain" description="Aminoglycoside phosphotransferase" evidence="1">
    <location>
        <begin position="26"/>
        <end position="246"/>
    </location>
</feature>
<dbReference type="InterPro" id="IPR002575">
    <property type="entry name" value="Aminoglycoside_PTrfase"/>
</dbReference>
<organism evidence="2 3">
    <name type="scientific">Pelagibius litoralis</name>
    <dbReference type="NCBI Taxonomy" id="374515"/>
    <lineage>
        <taxon>Bacteria</taxon>
        <taxon>Pseudomonadati</taxon>
        <taxon>Pseudomonadota</taxon>
        <taxon>Alphaproteobacteria</taxon>
        <taxon>Rhodospirillales</taxon>
        <taxon>Rhodovibrionaceae</taxon>
        <taxon>Pelagibius</taxon>
    </lineage>
</organism>
<dbReference type="GO" id="GO:0004305">
    <property type="term" value="F:ethanolamine kinase activity"/>
    <property type="evidence" value="ECO:0007669"/>
    <property type="project" value="TreeGrafter"/>
</dbReference>
<dbReference type="PANTHER" id="PTHR22603:SF66">
    <property type="entry name" value="ETHANOLAMINE KINASE"/>
    <property type="match status" value="1"/>
</dbReference>
<dbReference type="GO" id="GO:0005737">
    <property type="term" value="C:cytoplasm"/>
    <property type="evidence" value="ECO:0007669"/>
    <property type="project" value="TreeGrafter"/>
</dbReference>
<dbReference type="Gene3D" id="3.30.200.20">
    <property type="entry name" value="Phosphorylase Kinase, domain 1"/>
    <property type="match status" value="1"/>
</dbReference>
<dbReference type="GO" id="GO:0006646">
    <property type="term" value="P:phosphatidylethanolamine biosynthetic process"/>
    <property type="evidence" value="ECO:0007669"/>
    <property type="project" value="TreeGrafter"/>
</dbReference>
<reference evidence="2" key="1">
    <citation type="submission" date="2020-03" db="EMBL/GenBank/DDBJ databases">
        <title>Genome of Pelagibius litoralis DSM 21314T.</title>
        <authorList>
            <person name="Wang G."/>
        </authorList>
    </citation>
    <scope>NUCLEOTIDE SEQUENCE</scope>
    <source>
        <strain evidence="2">DSM 21314</strain>
    </source>
</reference>